<keyword evidence="2" id="KW-1185">Reference proteome</keyword>
<sequence length="96" mass="11074">MWRLSSATPSSCHRYNATQRNAFLAHCIVTSFLIWNDGRSTDYNFESEKNATEIIFGEEKEIGREGNIKLAQHFQSVTSVKLKLIEKCKVQEYIQS</sequence>
<dbReference type="WBParaSite" id="BPAG_0000163201-mRNA-1">
    <property type="protein sequence ID" value="BPAG_0000163201-mRNA-1"/>
    <property type="gene ID" value="BPAG_0000163201"/>
</dbReference>
<reference evidence="1 2" key="2">
    <citation type="submission" date="2018-11" db="EMBL/GenBank/DDBJ databases">
        <authorList>
            <consortium name="Pathogen Informatics"/>
        </authorList>
    </citation>
    <scope>NUCLEOTIDE SEQUENCE [LARGE SCALE GENOMIC DNA]</scope>
</reference>
<name>A0A0N4T0I5_BRUPA</name>
<organism evidence="3">
    <name type="scientific">Brugia pahangi</name>
    <name type="common">Filarial nematode worm</name>
    <dbReference type="NCBI Taxonomy" id="6280"/>
    <lineage>
        <taxon>Eukaryota</taxon>
        <taxon>Metazoa</taxon>
        <taxon>Ecdysozoa</taxon>
        <taxon>Nematoda</taxon>
        <taxon>Chromadorea</taxon>
        <taxon>Rhabditida</taxon>
        <taxon>Spirurina</taxon>
        <taxon>Spiruromorpha</taxon>
        <taxon>Filarioidea</taxon>
        <taxon>Onchocercidae</taxon>
        <taxon>Brugia</taxon>
    </lineage>
</organism>
<evidence type="ECO:0000313" key="3">
    <source>
        <dbReference type="WBParaSite" id="BPAG_0000163201-mRNA-1"/>
    </source>
</evidence>
<reference evidence="3" key="1">
    <citation type="submission" date="2017-02" db="UniProtKB">
        <authorList>
            <consortium name="WormBaseParasite"/>
        </authorList>
    </citation>
    <scope>IDENTIFICATION</scope>
</reference>
<protein>
    <submittedName>
        <fullName evidence="1 3">Uncharacterized protein</fullName>
    </submittedName>
</protein>
<evidence type="ECO:0000313" key="1">
    <source>
        <dbReference type="EMBL" id="VDN82799.1"/>
    </source>
</evidence>
<accession>A0A0N4T0I5</accession>
<dbReference type="AlphaFoldDB" id="A0A0N4T0I5"/>
<gene>
    <name evidence="1" type="ORF">BPAG_LOCUS1613</name>
</gene>
<proteinExistence type="predicted"/>
<dbReference type="EMBL" id="UZAD01000140">
    <property type="protein sequence ID" value="VDN82799.1"/>
    <property type="molecule type" value="Genomic_DNA"/>
</dbReference>
<evidence type="ECO:0000313" key="2">
    <source>
        <dbReference type="Proteomes" id="UP000278627"/>
    </source>
</evidence>
<dbReference type="Proteomes" id="UP000278627">
    <property type="component" value="Unassembled WGS sequence"/>
</dbReference>